<dbReference type="EMBL" id="JAPVEB010000005">
    <property type="protein sequence ID" value="KAJ5264006.1"/>
    <property type="molecule type" value="Genomic_DNA"/>
</dbReference>
<keyword evidence="1" id="KW-0732">Signal</keyword>
<name>A0ABQ8WBI2_PENCH</name>
<dbReference type="InterPro" id="IPR017946">
    <property type="entry name" value="PLC-like_Pdiesterase_TIM-brl"/>
</dbReference>
<dbReference type="Pfam" id="PF26146">
    <property type="entry name" value="PI-PLC_X"/>
    <property type="match status" value="2"/>
</dbReference>
<protein>
    <recommendedName>
        <fullName evidence="4">PLC-like phosphodiesterase</fullName>
    </recommendedName>
</protein>
<feature type="chain" id="PRO_5046656699" description="PLC-like phosphodiesterase" evidence="1">
    <location>
        <begin position="16"/>
        <end position="397"/>
    </location>
</feature>
<accession>A0ABQ8WBI2</accession>
<organism evidence="2 3">
    <name type="scientific">Penicillium chrysogenum</name>
    <name type="common">Penicillium notatum</name>
    <dbReference type="NCBI Taxonomy" id="5076"/>
    <lineage>
        <taxon>Eukaryota</taxon>
        <taxon>Fungi</taxon>
        <taxon>Dikarya</taxon>
        <taxon>Ascomycota</taxon>
        <taxon>Pezizomycotina</taxon>
        <taxon>Eurotiomycetes</taxon>
        <taxon>Eurotiomycetidae</taxon>
        <taxon>Eurotiales</taxon>
        <taxon>Aspergillaceae</taxon>
        <taxon>Penicillium</taxon>
        <taxon>Penicillium chrysogenum species complex</taxon>
    </lineage>
</organism>
<evidence type="ECO:0008006" key="4">
    <source>
        <dbReference type="Google" id="ProtNLM"/>
    </source>
</evidence>
<keyword evidence="3" id="KW-1185">Reference proteome</keyword>
<proteinExistence type="predicted"/>
<sequence length="397" mass="42875">MRVFNFLALLPVVLANPLTQTKRTTACNNSPDLCSKSYGEITHLGAHDSPFVRDGDSGNSIAANQYYDTPTQLSAGVRLVTAQVHKSNSQWRLCHSSCDLLDAGLLSDWLKDIKTWLDDNPNEGELVPRGQIRKEINTPTKIVVTILLVNSDGATASELNTEFTTAKITDYAYEPSSPGTAPTTWPTLQSMIDDGKRLVVFVASLETSTSYPYLLDEWSYVWENPYDVTSASNFTCEPDRPSTYKGNSASALAANLLPLMNHFLYSSNLAILDVQYPNSSYVGTTNAASGGTGNLGTAATNCKKAWNGRQPTYIMVDFFNRGPAIDTVDNLNNVTNPVGRKSVSTSDATSDASSTSNVFKALVELAESARSGTSVSMGNWIWTGGNWGNLLGGGISF</sequence>
<dbReference type="PANTHER" id="PTHR13593:SF80">
    <property type="entry name" value="PLC-LIKE PHOSPHODIESTERASE"/>
    <property type="match status" value="1"/>
</dbReference>
<dbReference type="SUPFAM" id="SSF51695">
    <property type="entry name" value="PLC-like phosphodiesterases"/>
    <property type="match status" value="1"/>
</dbReference>
<gene>
    <name evidence="2" type="ORF">N7505_007927</name>
</gene>
<dbReference type="Gene3D" id="3.20.20.190">
    <property type="entry name" value="Phosphatidylinositol (PI) phosphodiesterase"/>
    <property type="match status" value="1"/>
</dbReference>
<evidence type="ECO:0000256" key="1">
    <source>
        <dbReference type="SAM" id="SignalP"/>
    </source>
</evidence>
<dbReference type="PANTHER" id="PTHR13593">
    <property type="match status" value="1"/>
</dbReference>
<comment type="caution">
    <text evidence="2">The sequence shown here is derived from an EMBL/GenBank/DDBJ whole genome shotgun (WGS) entry which is preliminary data.</text>
</comment>
<feature type="signal peptide" evidence="1">
    <location>
        <begin position="1"/>
        <end position="15"/>
    </location>
</feature>
<dbReference type="InterPro" id="IPR051057">
    <property type="entry name" value="PI-PLC_domain"/>
</dbReference>
<evidence type="ECO:0000313" key="2">
    <source>
        <dbReference type="EMBL" id="KAJ5264006.1"/>
    </source>
</evidence>
<evidence type="ECO:0000313" key="3">
    <source>
        <dbReference type="Proteomes" id="UP001220256"/>
    </source>
</evidence>
<reference evidence="2 3" key="1">
    <citation type="journal article" date="2023" name="IMA Fungus">
        <title>Comparative genomic study of the Penicillium genus elucidates a diverse pangenome and 15 lateral gene transfer events.</title>
        <authorList>
            <person name="Petersen C."/>
            <person name="Sorensen T."/>
            <person name="Nielsen M.R."/>
            <person name="Sondergaard T.E."/>
            <person name="Sorensen J.L."/>
            <person name="Fitzpatrick D.A."/>
            <person name="Frisvad J.C."/>
            <person name="Nielsen K.L."/>
        </authorList>
    </citation>
    <scope>NUCLEOTIDE SEQUENCE [LARGE SCALE GENOMIC DNA]</scope>
    <source>
        <strain evidence="2 3">IBT 3361</strain>
    </source>
</reference>
<dbReference type="Proteomes" id="UP001220256">
    <property type="component" value="Unassembled WGS sequence"/>
</dbReference>